<feature type="compositionally biased region" description="Polar residues" evidence="1">
    <location>
        <begin position="144"/>
        <end position="156"/>
    </location>
</feature>
<feature type="region of interest" description="Disordered" evidence="1">
    <location>
        <begin position="41"/>
        <end position="66"/>
    </location>
</feature>
<gene>
    <name evidence="2" type="ORF">TOLI1172_LOCUS3336</name>
</gene>
<feature type="region of interest" description="Disordered" evidence="1">
    <location>
        <begin position="89"/>
        <end position="172"/>
    </location>
</feature>
<feature type="compositionally biased region" description="Basic and acidic residues" evidence="1">
    <location>
        <begin position="131"/>
        <end position="141"/>
    </location>
</feature>
<dbReference type="EMBL" id="HBFP01004694">
    <property type="protein sequence ID" value="CAD8818947.1"/>
    <property type="molecule type" value="Transcribed_RNA"/>
</dbReference>
<name>A0A7S0ZE84_9RHOD</name>
<feature type="compositionally biased region" description="Polar residues" evidence="1">
    <location>
        <begin position="41"/>
        <end position="60"/>
    </location>
</feature>
<proteinExistence type="predicted"/>
<organism evidence="2">
    <name type="scientific">Timspurckia oligopyrenoides</name>
    <dbReference type="NCBI Taxonomy" id="708627"/>
    <lineage>
        <taxon>Eukaryota</taxon>
        <taxon>Rhodophyta</taxon>
        <taxon>Bangiophyceae</taxon>
        <taxon>Porphyridiales</taxon>
        <taxon>Porphyridiaceae</taxon>
        <taxon>Timspurckia</taxon>
    </lineage>
</organism>
<accession>A0A7S0ZE84</accession>
<feature type="compositionally biased region" description="Basic and acidic residues" evidence="1">
    <location>
        <begin position="89"/>
        <end position="106"/>
    </location>
</feature>
<evidence type="ECO:0000313" key="2">
    <source>
        <dbReference type="EMBL" id="CAD8818947.1"/>
    </source>
</evidence>
<sequence>MYKVNRYVYVVPGASYEVGAAVRREAQQFLQVMLERYPQYSNQKDGNSGTNSVLDQSTVGSLPHGQETRVPIVDSVIWTHELLAGFEGHAKKSEKQKEIPTRKQEGILKPTKGRPPKQQKEAIRKNQTHALRSEPHVEPDAHNSVANESYRTASESFRTDIDGESKNQARSPSWKMAASKTCHICQRKESRATLVPCGNIRLYKSRCTKAICVQCFSRFELGVAEDALRRNRNVLNTAYRASNAFESIVDSFWICTHCRKECPASATCEYRRRRILKQSSET</sequence>
<dbReference type="AlphaFoldDB" id="A0A7S0ZE84"/>
<evidence type="ECO:0000256" key="1">
    <source>
        <dbReference type="SAM" id="MobiDB-lite"/>
    </source>
</evidence>
<feature type="compositionally biased region" description="Basic and acidic residues" evidence="1">
    <location>
        <begin position="157"/>
        <end position="167"/>
    </location>
</feature>
<reference evidence="2" key="1">
    <citation type="submission" date="2021-01" db="EMBL/GenBank/DDBJ databases">
        <authorList>
            <person name="Corre E."/>
            <person name="Pelletier E."/>
            <person name="Niang G."/>
            <person name="Scheremetjew M."/>
            <person name="Finn R."/>
            <person name="Kale V."/>
            <person name="Holt S."/>
            <person name="Cochrane G."/>
            <person name="Meng A."/>
            <person name="Brown T."/>
            <person name="Cohen L."/>
        </authorList>
    </citation>
    <scope>NUCLEOTIDE SEQUENCE</scope>
    <source>
        <strain evidence="2">CCMP3278</strain>
    </source>
</reference>
<protein>
    <submittedName>
        <fullName evidence="2">Uncharacterized protein</fullName>
    </submittedName>
</protein>